<dbReference type="AlphaFoldDB" id="A0AAD8FIG8"/>
<proteinExistence type="predicted"/>
<evidence type="ECO:0000256" key="2">
    <source>
        <dbReference type="SAM" id="MobiDB-lite"/>
    </source>
</evidence>
<dbReference type="EMBL" id="JASAOG010000014">
    <property type="protein sequence ID" value="KAK0065148.1"/>
    <property type="molecule type" value="Genomic_DNA"/>
</dbReference>
<accession>A0AAD8FIG8</accession>
<dbReference type="PROSITE" id="PS51253">
    <property type="entry name" value="HTH_CENPB"/>
    <property type="match status" value="1"/>
</dbReference>
<reference evidence="4" key="2">
    <citation type="submission" date="2023-04" db="EMBL/GenBank/DDBJ databases">
        <authorList>
            <person name="Bu L."/>
            <person name="Lu L."/>
            <person name="Laidemitt M.R."/>
            <person name="Zhang S.M."/>
            <person name="Mutuku M."/>
            <person name="Mkoji G."/>
            <person name="Steinauer M."/>
            <person name="Loker E.S."/>
        </authorList>
    </citation>
    <scope>NUCLEOTIDE SEQUENCE</scope>
    <source>
        <strain evidence="4">KasaAsao</strain>
        <tissue evidence="4">Whole Snail</tissue>
    </source>
</reference>
<dbReference type="SUPFAM" id="SSF46689">
    <property type="entry name" value="Homeodomain-like"/>
    <property type="match status" value="1"/>
</dbReference>
<evidence type="ECO:0000259" key="3">
    <source>
        <dbReference type="PROSITE" id="PS51253"/>
    </source>
</evidence>
<dbReference type="PANTHER" id="PTHR19303:SF73">
    <property type="entry name" value="PROTEIN PDC2"/>
    <property type="match status" value="1"/>
</dbReference>
<dbReference type="GO" id="GO:0005634">
    <property type="term" value="C:nucleus"/>
    <property type="evidence" value="ECO:0007669"/>
    <property type="project" value="TreeGrafter"/>
</dbReference>
<comment type="caution">
    <text evidence="4">The sequence shown here is derived from an EMBL/GenBank/DDBJ whole genome shotgun (WGS) entry which is preliminary data.</text>
</comment>
<name>A0AAD8FIG8_BIOPF</name>
<keyword evidence="1" id="KW-0238">DNA-binding</keyword>
<reference evidence="4" key="1">
    <citation type="journal article" date="2023" name="PLoS Negl. Trop. Dis.">
        <title>A genome sequence for Biomphalaria pfeifferi, the major vector snail for the human-infecting parasite Schistosoma mansoni.</title>
        <authorList>
            <person name="Bu L."/>
            <person name="Lu L."/>
            <person name="Laidemitt M.R."/>
            <person name="Zhang S.M."/>
            <person name="Mutuku M."/>
            <person name="Mkoji G."/>
            <person name="Steinauer M."/>
            <person name="Loker E.S."/>
        </authorList>
    </citation>
    <scope>NUCLEOTIDE SEQUENCE</scope>
    <source>
        <strain evidence="4">KasaAsao</strain>
    </source>
</reference>
<evidence type="ECO:0000313" key="5">
    <source>
        <dbReference type="Proteomes" id="UP001233172"/>
    </source>
</evidence>
<dbReference type="InterPro" id="IPR006600">
    <property type="entry name" value="HTH_CenpB_DNA-bd_dom"/>
</dbReference>
<feature type="region of interest" description="Disordered" evidence="2">
    <location>
        <begin position="165"/>
        <end position="190"/>
    </location>
</feature>
<organism evidence="4 5">
    <name type="scientific">Biomphalaria pfeifferi</name>
    <name type="common">Bloodfluke planorb</name>
    <name type="synonym">Freshwater snail</name>
    <dbReference type="NCBI Taxonomy" id="112525"/>
    <lineage>
        <taxon>Eukaryota</taxon>
        <taxon>Metazoa</taxon>
        <taxon>Spiralia</taxon>
        <taxon>Lophotrochozoa</taxon>
        <taxon>Mollusca</taxon>
        <taxon>Gastropoda</taxon>
        <taxon>Heterobranchia</taxon>
        <taxon>Euthyneura</taxon>
        <taxon>Panpulmonata</taxon>
        <taxon>Hygrophila</taxon>
        <taxon>Lymnaeoidea</taxon>
        <taxon>Planorbidae</taxon>
        <taxon>Biomphalaria</taxon>
    </lineage>
</organism>
<dbReference type="PANTHER" id="PTHR19303">
    <property type="entry name" value="TRANSPOSON"/>
    <property type="match status" value="1"/>
</dbReference>
<dbReference type="SMART" id="SM00674">
    <property type="entry name" value="CENPB"/>
    <property type="match status" value="1"/>
</dbReference>
<feature type="domain" description="HTH CENPB-type" evidence="3">
    <location>
        <begin position="65"/>
        <end position="136"/>
    </location>
</feature>
<dbReference type="GO" id="GO:0003677">
    <property type="term" value="F:DNA binding"/>
    <property type="evidence" value="ECO:0007669"/>
    <property type="project" value="UniProtKB-KW"/>
</dbReference>
<sequence length="222" mass="25066">MPRKDLTLAEKIGFLDKIKQLPSHTTQRQLVEITGLPKTTVARLMKQENQLRENWARCQGRLGTSQKRKREGKDPDVEEALAGWFAMVTGQGLRVSGPLLKCKAEEIARNLGHDSFKATEGWLSRWKTRHEIKLRKAHGEKADCASEGDWKSTKLPEFLEEFSAKDEEEDQESGADAAKELVQGTTQETRKRLEGSAISADFVLEQPAKRTSQMALGKFFKL</sequence>
<dbReference type="InterPro" id="IPR009057">
    <property type="entry name" value="Homeodomain-like_sf"/>
</dbReference>
<dbReference type="Proteomes" id="UP001233172">
    <property type="component" value="Unassembled WGS sequence"/>
</dbReference>
<evidence type="ECO:0000313" key="4">
    <source>
        <dbReference type="EMBL" id="KAK0065148.1"/>
    </source>
</evidence>
<dbReference type="Pfam" id="PF03221">
    <property type="entry name" value="HTH_Tnp_Tc5"/>
    <property type="match status" value="1"/>
</dbReference>
<gene>
    <name evidence="4" type="ORF">Bpfe_005174</name>
</gene>
<protein>
    <submittedName>
        <fullName evidence="4">Tigger transposable element-derived protein 4</fullName>
    </submittedName>
</protein>
<evidence type="ECO:0000256" key="1">
    <source>
        <dbReference type="ARBA" id="ARBA00023125"/>
    </source>
</evidence>
<keyword evidence="5" id="KW-1185">Reference proteome</keyword>
<dbReference type="InterPro" id="IPR050863">
    <property type="entry name" value="CenT-Element_Derived"/>
</dbReference>
<dbReference type="Gene3D" id="1.10.10.60">
    <property type="entry name" value="Homeodomain-like"/>
    <property type="match status" value="1"/>
</dbReference>